<organism evidence="8 9">
    <name type="scientific">Arsenicicoccus cauae</name>
    <dbReference type="NCBI Taxonomy" id="2663847"/>
    <lineage>
        <taxon>Bacteria</taxon>
        <taxon>Bacillati</taxon>
        <taxon>Actinomycetota</taxon>
        <taxon>Actinomycetes</taxon>
        <taxon>Micrococcales</taxon>
        <taxon>Intrasporangiaceae</taxon>
        <taxon>Arsenicicoccus</taxon>
    </lineage>
</organism>
<feature type="transmembrane region" description="Helical" evidence="6">
    <location>
        <begin position="396"/>
        <end position="421"/>
    </location>
</feature>
<evidence type="ECO:0000313" key="8">
    <source>
        <dbReference type="EMBL" id="MTB71147.1"/>
    </source>
</evidence>
<dbReference type="PANTHER" id="PTHR33406:SF13">
    <property type="entry name" value="MEMBRANE PROTEIN YDFJ"/>
    <property type="match status" value="1"/>
</dbReference>
<keyword evidence="5 6" id="KW-0472">Membrane</keyword>
<dbReference type="AlphaFoldDB" id="A0A6I3IBT4"/>
<name>A0A6I3IBT4_9MICO</name>
<feature type="transmembrane region" description="Helical" evidence="6">
    <location>
        <begin position="762"/>
        <end position="781"/>
    </location>
</feature>
<dbReference type="RefSeq" id="WP_154592481.1">
    <property type="nucleotide sequence ID" value="NZ_WLVL01000017.1"/>
</dbReference>
<dbReference type="GO" id="GO:0005886">
    <property type="term" value="C:plasma membrane"/>
    <property type="evidence" value="ECO:0007669"/>
    <property type="project" value="UniProtKB-SubCell"/>
</dbReference>
<feature type="transmembrane region" description="Helical" evidence="6">
    <location>
        <begin position="734"/>
        <end position="756"/>
    </location>
</feature>
<proteinExistence type="predicted"/>
<dbReference type="EMBL" id="WLVL01000017">
    <property type="protein sequence ID" value="MTB71147.1"/>
    <property type="molecule type" value="Genomic_DNA"/>
</dbReference>
<protein>
    <submittedName>
        <fullName evidence="8">MMPL family transporter</fullName>
    </submittedName>
</protein>
<dbReference type="PANTHER" id="PTHR33406">
    <property type="entry name" value="MEMBRANE PROTEIN MJ1562-RELATED"/>
    <property type="match status" value="1"/>
</dbReference>
<accession>A0A6I3IBT4</accession>
<feature type="transmembrane region" description="Helical" evidence="6">
    <location>
        <begin position="692"/>
        <end position="713"/>
    </location>
</feature>
<feature type="transmembrane region" description="Helical" evidence="6">
    <location>
        <begin position="362"/>
        <end position="390"/>
    </location>
</feature>
<feature type="transmembrane region" description="Helical" evidence="6">
    <location>
        <begin position="323"/>
        <end position="341"/>
    </location>
</feature>
<keyword evidence="9" id="KW-1185">Reference proteome</keyword>
<evidence type="ECO:0000256" key="2">
    <source>
        <dbReference type="ARBA" id="ARBA00022475"/>
    </source>
</evidence>
<evidence type="ECO:0000256" key="1">
    <source>
        <dbReference type="ARBA" id="ARBA00004651"/>
    </source>
</evidence>
<comment type="caution">
    <text evidence="8">The sequence shown here is derived from an EMBL/GenBank/DDBJ whole genome shotgun (WGS) entry which is preliminary data.</text>
</comment>
<feature type="domain" description="SSD" evidence="7">
    <location>
        <begin position="277"/>
        <end position="419"/>
    </location>
</feature>
<comment type="subcellular location">
    <subcellularLocation>
        <location evidence="1">Cell membrane</location>
        <topology evidence="1">Multi-pass membrane protein</topology>
    </subcellularLocation>
</comment>
<dbReference type="InterPro" id="IPR050545">
    <property type="entry name" value="Mycobact_MmpL"/>
</dbReference>
<dbReference type="InterPro" id="IPR000731">
    <property type="entry name" value="SSD"/>
</dbReference>
<dbReference type="SUPFAM" id="SSF82866">
    <property type="entry name" value="Multidrug efflux transporter AcrB transmembrane domain"/>
    <property type="match status" value="2"/>
</dbReference>
<gene>
    <name evidence="8" type="ORF">GGG17_03990</name>
</gene>
<evidence type="ECO:0000256" key="5">
    <source>
        <dbReference type="ARBA" id="ARBA00023136"/>
    </source>
</evidence>
<reference evidence="8 9" key="1">
    <citation type="submission" date="2019-11" db="EMBL/GenBank/DDBJ databases">
        <title>Whole genome sequencing identifies a novel species of the genus Arsenicicoccus isolated from human blood.</title>
        <authorList>
            <person name="Jeong J.H."/>
            <person name="Kweon O.J."/>
            <person name="Kim H.R."/>
            <person name="Kim T.-H."/>
            <person name="Ha S.-M."/>
            <person name="Lee M.-K."/>
        </authorList>
    </citation>
    <scope>NUCLEOTIDE SEQUENCE [LARGE SCALE GENOMIC DNA]</scope>
    <source>
        <strain evidence="8 9">MKL-02</strain>
    </source>
</reference>
<keyword evidence="3 6" id="KW-0812">Transmembrane</keyword>
<dbReference type="Gene3D" id="1.20.1640.10">
    <property type="entry name" value="Multidrug efflux transporter AcrB transmembrane domain"/>
    <property type="match status" value="2"/>
</dbReference>
<dbReference type="PROSITE" id="PS50156">
    <property type="entry name" value="SSD"/>
    <property type="match status" value="1"/>
</dbReference>
<feature type="transmembrane region" description="Helical" evidence="6">
    <location>
        <begin position="17"/>
        <end position="37"/>
    </location>
</feature>
<feature type="transmembrane region" description="Helical" evidence="6">
    <location>
        <begin position="466"/>
        <end position="490"/>
    </location>
</feature>
<keyword evidence="4 6" id="KW-1133">Transmembrane helix</keyword>
<dbReference type="Proteomes" id="UP000431092">
    <property type="component" value="Unassembled WGS sequence"/>
</dbReference>
<evidence type="ECO:0000259" key="7">
    <source>
        <dbReference type="PROSITE" id="PS50156"/>
    </source>
</evidence>
<evidence type="ECO:0000256" key="4">
    <source>
        <dbReference type="ARBA" id="ARBA00022989"/>
    </source>
</evidence>
<keyword evidence="2" id="KW-1003">Cell membrane</keyword>
<evidence type="ECO:0000256" key="6">
    <source>
        <dbReference type="SAM" id="Phobius"/>
    </source>
</evidence>
<feature type="transmembrane region" description="Helical" evidence="6">
    <location>
        <begin position="651"/>
        <end position="672"/>
    </location>
</feature>
<evidence type="ECO:0000256" key="3">
    <source>
        <dbReference type="ARBA" id="ARBA00022692"/>
    </source>
</evidence>
<sequence>MATLLYRLGLLSARKPWAVIVAWLLLLGGVTGAAAALRTPLSSTMTVEGLEFQQTLDTLKREIPDAAGGIGTVVFRSDSGRFTPAQQAAVATAIKDWEALPQVADAIDPFATQKQLDDAQRKTAEGQKQLDASEKRLRAGEAELAQGKGQVDGAARLGLLKGQQLTDARAKIAASTKQLEDRRTQLERGKRELALGQREVALTKDTRFVSADGTAAMTQVRFHQEIHSVSPEQRQQVTALERQLADAGVKTYFGKELVEDVSSVMGPGEIIGIVIAAIVLLVMLGTLVAAGLPLLMAIGGVALGTGTTLALSQVVELNSVTPALGLMIGLAVGIDYALFIVNRHREQLKTGMARTESIALAVGTAGNAVTFAGMTVFIALAALAVTGIGFLGTMGFAAAGTVACAVLINLTLLPALMSLAGHRMLPRRVWRSHGFNARGESLSDAHPRDSEHADRGWGAVVTRHPWLAIVAGLALVAFLAVPATGLRLGLPDGGSEPESSTAYQAYATIGEKFGAGANGPIVAVASLPAGLDELATKDKQLDVAEALKLDSGLVSVMPAGLSKDGRTAVYQAIPKGGPADQATVDTVHRIREDAAFIKDVTGADVKVTGQTVANIDISQKLADALPPYLLIVVGLSLVLLLMVFRSVVVPLIATGGFLLSLAAAFGGIVAVYQKGTLGSLFAVTHPGAILSFLPILLIGVLFGLAMDYQMFLVSGMRESHVHGEDARRAVRTGFSHAAAVVTAAAIIMVSVFAGFVHAELAMIRPIGFGLALGVLIDAFVIRMTLTPAVMHLLGERAWWMPRWLDRIVPDVDVEGVKLVDRVQGHPHA</sequence>
<dbReference type="InterPro" id="IPR004869">
    <property type="entry name" value="MMPL_dom"/>
</dbReference>
<feature type="transmembrane region" description="Helical" evidence="6">
    <location>
        <begin position="270"/>
        <end position="303"/>
    </location>
</feature>
<dbReference type="Pfam" id="PF03176">
    <property type="entry name" value="MMPL"/>
    <property type="match status" value="2"/>
</dbReference>
<feature type="transmembrane region" description="Helical" evidence="6">
    <location>
        <begin position="625"/>
        <end position="644"/>
    </location>
</feature>
<evidence type="ECO:0000313" key="9">
    <source>
        <dbReference type="Proteomes" id="UP000431092"/>
    </source>
</evidence>